<name>A0A336K8U2_CULSO</name>
<dbReference type="PROSITE" id="PS50016">
    <property type="entry name" value="ZF_PHD_2"/>
    <property type="match status" value="2"/>
</dbReference>
<feature type="region of interest" description="Disordered" evidence="10">
    <location>
        <begin position="1280"/>
        <end position="1316"/>
    </location>
</feature>
<dbReference type="InterPro" id="IPR019787">
    <property type="entry name" value="Znf_PHD-finger"/>
</dbReference>
<evidence type="ECO:0000256" key="7">
    <source>
        <dbReference type="ARBA" id="ARBA00023242"/>
    </source>
</evidence>
<dbReference type="GO" id="GO:0036064">
    <property type="term" value="C:ciliary basal body"/>
    <property type="evidence" value="ECO:0007669"/>
    <property type="project" value="TreeGrafter"/>
</dbReference>
<gene>
    <name evidence="12" type="primary">CSON004191</name>
</gene>
<accession>A0A336K8U2</accession>
<dbReference type="GO" id="GO:0006325">
    <property type="term" value="P:chromatin organization"/>
    <property type="evidence" value="ECO:0007669"/>
    <property type="project" value="UniProtKB-KW"/>
</dbReference>
<dbReference type="GO" id="GO:0035253">
    <property type="term" value="C:ciliary rootlet"/>
    <property type="evidence" value="ECO:0007669"/>
    <property type="project" value="TreeGrafter"/>
</dbReference>
<dbReference type="Pfam" id="PF14061">
    <property type="entry name" value="Mtf2_C"/>
    <property type="match status" value="1"/>
</dbReference>
<dbReference type="EMBL" id="UFQS01000180">
    <property type="protein sequence ID" value="SSX00827.1"/>
    <property type="molecule type" value="Genomic_DNA"/>
</dbReference>
<evidence type="ECO:0000256" key="5">
    <source>
        <dbReference type="ARBA" id="ARBA00022833"/>
    </source>
</evidence>
<keyword evidence="4 8" id="KW-0863">Zinc-finger</keyword>
<keyword evidence="6" id="KW-0156">Chromatin regulator</keyword>
<dbReference type="SUPFAM" id="SSF63748">
    <property type="entry name" value="Tudor/PWWP/MBT"/>
    <property type="match status" value="1"/>
</dbReference>
<dbReference type="InterPro" id="IPR019786">
    <property type="entry name" value="Zinc_finger_PHD-type_CS"/>
</dbReference>
<keyword evidence="7" id="KW-0539">Nucleus</keyword>
<protein>
    <submittedName>
        <fullName evidence="12">CSON004191 protein</fullName>
    </submittedName>
</protein>
<evidence type="ECO:0000259" key="11">
    <source>
        <dbReference type="PROSITE" id="PS50016"/>
    </source>
</evidence>
<dbReference type="InterPro" id="IPR011011">
    <property type="entry name" value="Znf_FYVE_PHD"/>
</dbReference>
<dbReference type="InterPro" id="IPR013083">
    <property type="entry name" value="Znf_RING/FYVE/PHD"/>
</dbReference>
<dbReference type="GO" id="GO:0003341">
    <property type="term" value="P:cilium movement"/>
    <property type="evidence" value="ECO:0007669"/>
    <property type="project" value="InterPro"/>
</dbReference>
<feature type="domain" description="PHD-type" evidence="11">
    <location>
        <begin position="802"/>
        <end position="850"/>
    </location>
</feature>
<keyword evidence="5" id="KW-0862">Zinc</keyword>
<dbReference type="PROSITE" id="PS01359">
    <property type="entry name" value="ZF_PHD_1"/>
    <property type="match status" value="1"/>
</dbReference>
<dbReference type="InterPro" id="IPR001965">
    <property type="entry name" value="Znf_PHD"/>
</dbReference>
<dbReference type="GO" id="GO:0008270">
    <property type="term" value="F:zinc ion binding"/>
    <property type="evidence" value="ECO:0007669"/>
    <property type="project" value="UniProtKB-KW"/>
</dbReference>
<dbReference type="PANTHER" id="PTHR46518:SF1">
    <property type="entry name" value="OUTER DYNEIN ARM-DOCKING COMPLEX SUBUNIT 3"/>
    <property type="match status" value="1"/>
</dbReference>
<feature type="coiled-coil region" evidence="9">
    <location>
        <begin position="199"/>
        <end position="240"/>
    </location>
</feature>
<dbReference type="Gene3D" id="3.30.40.10">
    <property type="entry name" value="Zinc/RING finger domain, C3HC4 (zinc finger)"/>
    <property type="match status" value="1"/>
</dbReference>
<feature type="region of interest" description="Disordered" evidence="10">
    <location>
        <begin position="1157"/>
        <end position="1254"/>
    </location>
</feature>
<evidence type="ECO:0000313" key="12">
    <source>
        <dbReference type="EMBL" id="SSX00827.1"/>
    </source>
</evidence>
<dbReference type="SUPFAM" id="SSF57903">
    <property type="entry name" value="FYVE/PHD zinc finger"/>
    <property type="match status" value="2"/>
</dbReference>
<dbReference type="EMBL" id="UFQT01000180">
    <property type="protein sequence ID" value="SSX21207.1"/>
    <property type="molecule type" value="Genomic_DNA"/>
</dbReference>
<keyword evidence="3" id="KW-0677">Repeat</keyword>
<dbReference type="GO" id="GO:0097542">
    <property type="term" value="C:ciliary tip"/>
    <property type="evidence" value="ECO:0007669"/>
    <property type="project" value="TreeGrafter"/>
</dbReference>
<feature type="domain" description="PHD-type" evidence="11">
    <location>
        <begin position="891"/>
        <end position="945"/>
    </location>
</feature>
<organism evidence="12">
    <name type="scientific">Culicoides sonorensis</name>
    <name type="common">Biting midge</name>
    <dbReference type="NCBI Taxonomy" id="179676"/>
    <lineage>
        <taxon>Eukaryota</taxon>
        <taxon>Metazoa</taxon>
        <taxon>Ecdysozoa</taxon>
        <taxon>Arthropoda</taxon>
        <taxon>Hexapoda</taxon>
        <taxon>Insecta</taxon>
        <taxon>Pterygota</taxon>
        <taxon>Neoptera</taxon>
        <taxon>Endopterygota</taxon>
        <taxon>Diptera</taxon>
        <taxon>Nematocera</taxon>
        <taxon>Chironomoidea</taxon>
        <taxon>Ceratopogonidae</taxon>
        <taxon>Ceratopogoninae</taxon>
        <taxon>Culicoides</taxon>
        <taxon>Monoculicoides</taxon>
    </lineage>
</organism>
<evidence type="ECO:0000256" key="3">
    <source>
        <dbReference type="ARBA" id="ARBA00022737"/>
    </source>
</evidence>
<feature type="region of interest" description="Disordered" evidence="10">
    <location>
        <begin position="1409"/>
        <end position="1445"/>
    </location>
</feature>
<proteinExistence type="predicted"/>
<dbReference type="SMART" id="SM00249">
    <property type="entry name" value="PHD"/>
    <property type="match status" value="2"/>
</dbReference>
<evidence type="ECO:0000256" key="8">
    <source>
        <dbReference type="PROSITE-ProRule" id="PRU00146"/>
    </source>
</evidence>
<dbReference type="CDD" id="cd15489">
    <property type="entry name" value="PHD_SF"/>
    <property type="match status" value="1"/>
</dbReference>
<dbReference type="GO" id="GO:0005634">
    <property type="term" value="C:nucleus"/>
    <property type="evidence" value="ECO:0007669"/>
    <property type="project" value="UniProtKB-SubCell"/>
</dbReference>
<dbReference type="VEuPathDB" id="VectorBase:CSON004191"/>
<dbReference type="Gene3D" id="2.30.30.140">
    <property type="match status" value="1"/>
</dbReference>
<feature type="compositionally biased region" description="Basic residues" evidence="10">
    <location>
        <begin position="1201"/>
        <end position="1210"/>
    </location>
</feature>
<evidence type="ECO:0000256" key="2">
    <source>
        <dbReference type="ARBA" id="ARBA00022723"/>
    </source>
</evidence>
<reference evidence="12" key="1">
    <citation type="submission" date="2018-04" db="EMBL/GenBank/DDBJ databases">
        <authorList>
            <person name="Go L.Y."/>
            <person name="Mitchell J.A."/>
        </authorList>
    </citation>
    <scope>NUCLEOTIDE SEQUENCE</scope>
    <source>
        <tissue evidence="12">Whole organism</tissue>
    </source>
</reference>
<feature type="compositionally biased region" description="Low complexity" evidence="10">
    <location>
        <begin position="1434"/>
        <end position="1445"/>
    </location>
</feature>
<dbReference type="InterPro" id="IPR025894">
    <property type="entry name" value="Mtf2_C_dom"/>
</dbReference>
<feature type="compositionally biased region" description="Basic and acidic residues" evidence="10">
    <location>
        <begin position="1179"/>
        <end position="1190"/>
    </location>
</feature>
<evidence type="ECO:0000313" key="13">
    <source>
        <dbReference type="EMBL" id="SSX21207.1"/>
    </source>
</evidence>
<feature type="compositionally biased region" description="Basic and acidic residues" evidence="10">
    <location>
        <begin position="1423"/>
        <end position="1433"/>
    </location>
</feature>
<dbReference type="Gene3D" id="3.90.980.20">
    <property type="match status" value="1"/>
</dbReference>
<evidence type="ECO:0000256" key="9">
    <source>
        <dbReference type="SAM" id="Coils"/>
    </source>
</evidence>
<comment type="subcellular location">
    <subcellularLocation>
        <location evidence="1">Nucleus</location>
    </subcellularLocation>
</comment>
<dbReference type="InterPro" id="IPR033192">
    <property type="entry name" value="ODAD3"/>
</dbReference>
<evidence type="ECO:0000256" key="6">
    <source>
        <dbReference type="ARBA" id="ARBA00022853"/>
    </source>
</evidence>
<dbReference type="PANTHER" id="PTHR46518">
    <property type="entry name" value="COILED-COIL DOMAIN-CONTAINING PROTEIN 151"/>
    <property type="match status" value="1"/>
</dbReference>
<reference evidence="13" key="2">
    <citation type="submission" date="2018-07" db="EMBL/GenBank/DDBJ databases">
        <authorList>
            <person name="Quirk P.G."/>
            <person name="Krulwich T.A."/>
        </authorList>
    </citation>
    <scope>NUCLEOTIDE SEQUENCE</scope>
</reference>
<sequence>MSQQKQEEEPKEKIDPNRIIELNKKIAELKKKIQLAEGQKKAHTEEWETQKKTYTEKITELKKDIKDLTGKLAFVHNPSKKTAPKKKSQIPRKINLPVGAKTAEQGVQILDLKIIDLKKQTDMINSKFQKREEYFNKLVDEYQSLLAYKNNRSGNVVPPETLEEDSTRKQVTHLENEIHRTSVTWMEAEHIRKKYRGIKAALMNDSEKFESSLLELEQAIMEQQAEINKLEAIHKEAMSMRDTTKYILQRQEMASNCSNRARDRQAIDFRRKVEERKVELEKLERKIFSTGKTVVHQDSVNSDTGDKNDDPIAKTKEETSMMQDVFKKLMHATGVSSPNEIVDRFLAQKEALQRLNYLRTVTENEKKQLQSQREVMSAELDEFKFADTGESDVNQEELERLKKEIEDHIVRREECVKSRETTQGVIDTIRDALIELLLKLQEIDENVELTIKRKPVSVAELPDIISGTASNEQLVAALEEKIKLGMITAGQLANDVDSGVSEEEIVSETSRQEIVVTAPKDQPLDDKEKAPNYPPIYGNLITRTTGQMSSASPGQAASAALFANSDDEGDVPSRVFIKRQAQQIVESKSLSKRGSRDPICIQNFVVMSSSEAKKHVDLSSSNSSTEYLHHQSQNAKTILITNNYTQNGGILGTSSSGNGKVVGNGSATNSITILTTANPGGREQVVEAGTSTVVLDRINICINNHYDSAVSAGQVPVVKIKTEKSLDLESEKYGMMSSGSMNFKYKQGEDVLVLQKDGRFYLGTIVLSADNQCLVQFDDNTQKWALYHELKKFGTSKVEDAGPLCVVCKVKEEKQVVEVCERCGRGYHRECTQGNFGANGVWYCRRCSAQNGIKSSNHKTELKPVKTCKSQLSYDLDSLRWDPYHRKNTQDIYCYCGQTGDWIKQMLQCSRCQQWFHDKCLQSLSYPLFSGDRFYIFVCSMCNFGKEFLRRLEINWTDLIHLLLFNLTYYNRPMKYFDLVDVLMPYFMELNKVLQLPDYMNGLAQLAVHQKFLTVLGKNDSKFCRSTEDGKCWGLRQNKPPDAPFVILPMDSKPISESYILSIWAETKLPLGFVKNNEKISKVFENLQDWYKRIQGTQYLVKASSLCNKNYQNNNKKTEKVLQENKSLVLNDDFDEDDEIPVKFIIEKDKIGKFSGCKTIETPSSSSSSSITKVTDSNENSRDPFDDTSRDSVITLPKPPQSKRRLRKRSAPNISGPPMKKIKTEKLSIPSPEDSSNDDDTSSRSTLDLIIPPPKDFCGKNNPFNPVYVPKTTGVVPVITKQDSESKDLNETRNNNKNSKRTTKIKGASKPPPENSNIRIVRTIRRRLSANDIIIGPNQEVKYKKKSKNRNTENVEVISTTTINSGKNAATFLPTRTEFKDWNSTPNTKLSLFTSSSKSLTVTNEINSAASTSNSTTLKQTRSFKDSKHDRHSTGSSSGYSSTTTTSITSHAGYSSLPNSPNGKSFISDLGSTSLFFGDSGNRVKNGEKFTVRGRRTKPDGTKQYLIEWTGNNKLQLF</sequence>
<keyword evidence="2" id="KW-0479">Metal-binding</keyword>
<evidence type="ECO:0000256" key="10">
    <source>
        <dbReference type="SAM" id="MobiDB-lite"/>
    </source>
</evidence>
<feature type="coiled-coil region" evidence="9">
    <location>
        <begin position="19"/>
        <end position="71"/>
    </location>
</feature>
<keyword evidence="9" id="KW-0175">Coiled coil</keyword>
<evidence type="ECO:0000256" key="4">
    <source>
        <dbReference type="ARBA" id="ARBA00022771"/>
    </source>
</evidence>
<evidence type="ECO:0000256" key="1">
    <source>
        <dbReference type="ARBA" id="ARBA00004123"/>
    </source>
</evidence>
<dbReference type="GO" id="GO:0036158">
    <property type="term" value="P:outer dynein arm assembly"/>
    <property type="evidence" value="ECO:0007669"/>
    <property type="project" value="InterPro"/>
</dbReference>
<feature type="compositionally biased region" description="Basic and acidic residues" evidence="10">
    <location>
        <begin position="1282"/>
        <end position="1291"/>
    </location>
</feature>
<feature type="coiled-coil region" evidence="9">
    <location>
        <begin position="352"/>
        <end position="418"/>
    </location>
</feature>